<evidence type="ECO:0000256" key="3">
    <source>
        <dbReference type="ARBA" id="ARBA00022723"/>
    </source>
</evidence>
<sequence>MDGNDIQSGGKCPVMHGGNTAMGASVMEWWPNALNLDILHQHDTKTDPLGRAFDYRKAVEGLNFEAVKADLKALMTDSQDWWPADWGHYGGLMIRMAWHAAGSYRTADGRGGGGTGNQRFAPLNSWPDNVNLDKARRLLWPVKKKYGNRLSWADLIILAGTVAYESMGLKTYGFAFGRSDIWHPEKDVYWGAEKEWLAPSDARYENVDDPSTMENPLAAVQMGLIYVNPEGVNGTPDPLKTALQVRETFARMAMNDEETVALTAGGHTVGKCHGNGNAAELGPDPEAADVTDQGLGWLNTTSRGVGRNTVTSGIEGAWTTHPTQWDNGYFHLLLNYEWELKKSPAGAWQWEPVNIKEEDKPVDVEDPSIRLNPIMTDADMAMKMDPIYREISERFHKDPAYFSEVFARAWFKLTHRDMGPKARYLGPWVPAEDLIWQDPVPAGATGYDVAAAKARIAASGLSVADMVATAWDSARTFRGSDMRGGANGARIRLAPQKDWEGNEPERLARVLSVLEPIAAETGASLADIIVLAGNVGVEQAARAAGFEVEVPFAPGRGDATDEMTDAASFDVLEPVADGFRNWQKKDYVVAPEELLLDRAQLMGLSAPEMTVLVGGMRALGTNHGGTAHGVFTDRVGALTPDFFTVLTDMAWKWVPTGRNLYEIRDRKTGEAKWTATRVDLVFGSNSILRAYAELYAQDDNAGKFVADFVAAWTKVMNADRFDLV</sequence>
<evidence type="ECO:0000256" key="5">
    <source>
        <dbReference type="ARBA" id="ARBA00023004"/>
    </source>
</evidence>
<dbReference type="PANTHER" id="PTHR30555">
    <property type="entry name" value="HYDROPEROXIDASE I, BIFUNCTIONAL CATALASE-PEROXIDASE"/>
    <property type="match status" value="1"/>
</dbReference>
<evidence type="ECO:0000256" key="8">
    <source>
        <dbReference type="ARBA" id="ARBA00051651"/>
    </source>
</evidence>
<evidence type="ECO:0000256" key="7">
    <source>
        <dbReference type="ARBA" id="ARBA00049145"/>
    </source>
</evidence>
<dbReference type="Proteomes" id="UP000186098">
    <property type="component" value="Unassembled WGS sequence"/>
</dbReference>
<evidence type="ECO:0000256" key="9">
    <source>
        <dbReference type="ARBA" id="ARBA00060838"/>
    </source>
</evidence>
<dbReference type="Gene3D" id="1.10.520.10">
    <property type="match status" value="2"/>
</dbReference>
<feature type="cross-link" description="Tryptophyl-tyrosyl-methioninium (Tyr-Met) (with Trp-98)" evidence="10">
    <location>
        <begin position="226"/>
        <end position="252"/>
    </location>
</feature>
<dbReference type="PROSITE" id="PS00436">
    <property type="entry name" value="PEROXIDASE_2"/>
    <property type="match status" value="1"/>
</dbReference>
<keyword evidence="6 10" id="KW-0376">Hydrogen peroxide</keyword>
<comment type="PTM">
    <text evidence="10">Formation of the three residue Trp-Tyr-Met cross-link is important for the catalase, but not the peroxidase activity of the enzyme.</text>
</comment>
<dbReference type="GO" id="GO:0070301">
    <property type="term" value="P:cellular response to hydrogen peroxide"/>
    <property type="evidence" value="ECO:0007669"/>
    <property type="project" value="TreeGrafter"/>
</dbReference>
<dbReference type="OrthoDB" id="9759743at2"/>
<evidence type="ECO:0000256" key="2">
    <source>
        <dbReference type="ARBA" id="ARBA00022617"/>
    </source>
</evidence>
<accession>A0A1N7LX97</accession>
<comment type="function">
    <text evidence="10">Bifunctional enzyme with both catalase and broad-spectrum peroxidase activity.</text>
</comment>
<dbReference type="EMBL" id="FTOM01000004">
    <property type="protein sequence ID" value="SIS78424.1"/>
    <property type="molecule type" value="Genomic_DNA"/>
</dbReference>
<evidence type="ECO:0000256" key="6">
    <source>
        <dbReference type="ARBA" id="ARBA00023324"/>
    </source>
</evidence>
<dbReference type="GO" id="GO:0004096">
    <property type="term" value="F:catalase activity"/>
    <property type="evidence" value="ECO:0007669"/>
    <property type="project" value="UniProtKB-UniRule"/>
</dbReference>
<dbReference type="RefSeq" id="WP_076365869.1">
    <property type="nucleotide sequence ID" value="NZ_FTOM01000004.1"/>
</dbReference>
<feature type="binding site" description="axial binding residue" evidence="10">
    <location>
        <position position="267"/>
    </location>
    <ligand>
        <name>heme b</name>
        <dbReference type="ChEBI" id="CHEBI:60344"/>
    </ligand>
    <ligandPart>
        <name>Fe</name>
        <dbReference type="ChEBI" id="CHEBI:18248"/>
    </ligandPart>
</feature>
<feature type="active site" description="Proton acceptor" evidence="10">
    <location>
        <position position="99"/>
    </location>
</feature>
<dbReference type="STRING" id="407234.SAMN05421795_104224"/>
<dbReference type="CDD" id="cd00649">
    <property type="entry name" value="catalase_peroxidase_1"/>
    <property type="match status" value="1"/>
</dbReference>
<dbReference type="InterPro" id="IPR010255">
    <property type="entry name" value="Haem_peroxidase_sf"/>
</dbReference>
<evidence type="ECO:0000259" key="12">
    <source>
        <dbReference type="PROSITE" id="PS50873"/>
    </source>
</evidence>
<proteinExistence type="inferred from homology"/>
<dbReference type="PRINTS" id="PR00458">
    <property type="entry name" value="PEROXIDASE"/>
</dbReference>
<dbReference type="PROSITE" id="PS50873">
    <property type="entry name" value="PEROXIDASE_4"/>
    <property type="match status" value="1"/>
</dbReference>
<comment type="similarity">
    <text evidence="9 10 11">Belongs to the peroxidase family. Peroxidase/catalase subfamily.</text>
</comment>
<dbReference type="GO" id="GO:0046872">
    <property type="term" value="F:metal ion binding"/>
    <property type="evidence" value="ECO:0007669"/>
    <property type="project" value="UniProtKB-KW"/>
</dbReference>
<evidence type="ECO:0000256" key="1">
    <source>
        <dbReference type="ARBA" id="ARBA00022559"/>
    </source>
</evidence>
<keyword evidence="3 10" id="KW-0479">Metal-binding</keyword>
<evidence type="ECO:0000313" key="14">
    <source>
        <dbReference type="Proteomes" id="UP000186098"/>
    </source>
</evidence>
<keyword evidence="14" id="KW-1185">Reference proteome</keyword>
<keyword evidence="5 10" id="KW-0408">Iron</keyword>
<comment type="catalytic activity">
    <reaction evidence="7 10 11">
        <text>2 H2O2 = O2 + 2 H2O</text>
        <dbReference type="Rhea" id="RHEA:20309"/>
        <dbReference type="ChEBI" id="CHEBI:15377"/>
        <dbReference type="ChEBI" id="CHEBI:15379"/>
        <dbReference type="ChEBI" id="CHEBI:16240"/>
        <dbReference type="EC" id="1.11.1.21"/>
    </reaction>
</comment>
<dbReference type="GO" id="GO:0005829">
    <property type="term" value="C:cytosol"/>
    <property type="evidence" value="ECO:0007669"/>
    <property type="project" value="TreeGrafter"/>
</dbReference>
<dbReference type="Gene3D" id="1.10.420.10">
    <property type="entry name" value="Peroxidase, domain 2"/>
    <property type="match status" value="2"/>
</dbReference>
<dbReference type="PANTHER" id="PTHR30555:SF6">
    <property type="entry name" value="CATALASE-PEROXIDASE"/>
    <property type="match status" value="1"/>
</dbReference>
<reference evidence="14" key="1">
    <citation type="submission" date="2017-01" db="EMBL/GenBank/DDBJ databases">
        <authorList>
            <person name="Varghese N."/>
            <person name="Submissions S."/>
        </authorList>
    </citation>
    <scope>NUCLEOTIDE SEQUENCE [LARGE SCALE GENOMIC DNA]</scope>
    <source>
        <strain evidence="14">DSM 18714</strain>
    </source>
</reference>
<dbReference type="GO" id="GO:0020037">
    <property type="term" value="F:heme binding"/>
    <property type="evidence" value="ECO:0007669"/>
    <property type="project" value="InterPro"/>
</dbReference>
<dbReference type="FunFam" id="1.10.420.10:FF:000004">
    <property type="entry name" value="Catalase-peroxidase"/>
    <property type="match status" value="1"/>
</dbReference>
<dbReference type="EC" id="1.11.1.21" evidence="10 11"/>
<dbReference type="SUPFAM" id="SSF48113">
    <property type="entry name" value="Heme-dependent peroxidases"/>
    <property type="match status" value="2"/>
</dbReference>
<protein>
    <recommendedName>
        <fullName evidence="10 11">Catalase-peroxidase</fullName>
        <shortName evidence="10">CP</shortName>
        <ecNumber evidence="10 11">1.11.1.21</ecNumber>
    </recommendedName>
    <alternativeName>
        <fullName evidence="10">Peroxidase/catalase</fullName>
    </alternativeName>
</protein>
<evidence type="ECO:0000256" key="10">
    <source>
        <dbReference type="HAMAP-Rule" id="MF_01961"/>
    </source>
</evidence>
<dbReference type="InterPro" id="IPR000763">
    <property type="entry name" value="Catalase_peroxidase"/>
</dbReference>
<organism evidence="13 14">
    <name type="scientific">Phaeovulum vinaykumarii</name>
    <dbReference type="NCBI Taxonomy" id="407234"/>
    <lineage>
        <taxon>Bacteria</taxon>
        <taxon>Pseudomonadati</taxon>
        <taxon>Pseudomonadota</taxon>
        <taxon>Alphaproteobacteria</taxon>
        <taxon>Rhodobacterales</taxon>
        <taxon>Paracoccaceae</taxon>
        <taxon>Phaeovulum</taxon>
    </lineage>
</organism>
<comment type="subunit">
    <text evidence="10">Homodimer or homotetramer.</text>
</comment>
<comment type="cofactor">
    <cofactor evidence="10">
        <name>heme b</name>
        <dbReference type="ChEBI" id="CHEBI:60344"/>
    </cofactor>
    <text evidence="10">Binds 1 heme b (iron(II)-protoporphyrin IX) group per dimer.</text>
</comment>
<keyword evidence="4 10" id="KW-0560">Oxidoreductase</keyword>
<dbReference type="InterPro" id="IPR002016">
    <property type="entry name" value="Haem_peroxidase"/>
</dbReference>
<evidence type="ECO:0000313" key="13">
    <source>
        <dbReference type="EMBL" id="SIS78424.1"/>
    </source>
</evidence>
<feature type="domain" description="Plant heme peroxidase family profile" evidence="12">
    <location>
        <begin position="132"/>
        <end position="426"/>
    </location>
</feature>
<comment type="catalytic activity">
    <reaction evidence="8 10 11">
        <text>H2O2 + AH2 = A + 2 H2O</text>
        <dbReference type="Rhea" id="RHEA:30275"/>
        <dbReference type="ChEBI" id="CHEBI:13193"/>
        <dbReference type="ChEBI" id="CHEBI:15377"/>
        <dbReference type="ChEBI" id="CHEBI:16240"/>
        <dbReference type="ChEBI" id="CHEBI:17499"/>
        <dbReference type="EC" id="1.11.1.21"/>
    </reaction>
</comment>
<evidence type="ECO:0000256" key="11">
    <source>
        <dbReference type="RuleBase" id="RU003451"/>
    </source>
</evidence>
<name>A0A1N7LX97_9RHOB</name>
<dbReference type="Pfam" id="PF00141">
    <property type="entry name" value="peroxidase"/>
    <property type="match status" value="2"/>
</dbReference>
<dbReference type="AlphaFoldDB" id="A0A1N7LX97"/>
<dbReference type="NCBIfam" id="NF011635">
    <property type="entry name" value="PRK15061.1"/>
    <property type="match status" value="1"/>
</dbReference>
<dbReference type="HAMAP" id="MF_01961">
    <property type="entry name" value="Catal_peroxid"/>
    <property type="match status" value="1"/>
</dbReference>
<keyword evidence="1 10" id="KW-0575">Peroxidase</keyword>
<gene>
    <name evidence="10" type="primary">katG</name>
    <name evidence="13" type="ORF">SAMN05421795_104224</name>
</gene>
<feature type="site" description="Transition state stabilizer" evidence="10">
    <location>
        <position position="95"/>
    </location>
</feature>
<dbReference type="GO" id="GO:0042744">
    <property type="term" value="P:hydrogen peroxide catabolic process"/>
    <property type="evidence" value="ECO:0007669"/>
    <property type="project" value="UniProtKB-KW"/>
</dbReference>
<dbReference type="InterPro" id="IPR019794">
    <property type="entry name" value="Peroxidases_AS"/>
</dbReference>
<comment type="caution">
    <text evidence="10">Lacks conserved residue(s) required for the propagation of feature annotation.</text>
</comment>
<dbReference type="FunFam" id="1.10.520.10:FF:000002">
    <property type="entry name" value="Catalase-peroxidase"/>
    <property type="match status" value="1"/>
</dbReference>
<dbReference type="NCBIfam" id="TIGR00198">
    <property type="entry name" value="cat_per_HPI"/>
    <property type="match status" value="1"/>
</dbReference>
<evidence type="ECO:0000256" key="4">
    <source>
        <dbReference type="ARBA" id="ARBA00023002"/>
    </source>
</evidence>
<keyword evidence="2 10" id="KW-0349">Heme</keyword>
<dbReference type="PRINTS" id="PR00460">
    <property type="entry name" value="BPEROXIDASE"/>
</dbReference>